<dbReference type="AlphaFoldDB" id="A0A8C4W7M0"/>
<feature type="domain" description="Beta/gamma crystallin 'Greek key'" evidence="4">
    <location>
        <begin position="145"/>
        <end position="185"/>
    </location>
</feature>
<reference evidence="5" key="2">
    <citation type="submission" date="2025-08" db="UniProtKB">
        <authorList>
            <consortium name="Ensembl"/>
        </authorList>
    </citation>
    <scope>IDENTIFICATION</scope>
</reference>
<dbReference type="Proteomes" id="UP000694390">
    <property type="component" value="Chromosome 7"/>
</dbReference>
<proteinExistence type="inferred from homology"/>
<evidence type="ECO:0000313" key="5">
    <source>
        <dbReference type="Ensembl" id="ENSGEVP00005013032.1"/>
    </source>
</evidence>
<dbReference type="Gene3D" id="2.60.20.10">
    <property type="entry name" value="Crystallins"/>
    <property type="match status" value="2"/>
</dbReference>
<dbReference type="SMART" id="SM00247">
    <property type="entry name" value="XTALbg"/>
    <property type="match status" value="2"/>
</dbReference>
<name>A0A8C4W7M0_9SAUR</name>
<dbReference type="PANTHER" id="PTHR11818:SF103">
    <property type="entry name" value="BETA_GAMMA CRYSTALLIN 'GREEK KEY' DOMAIN-CONTAINING PROTEIN"/>
    <property type="match status" value="1"/>
</dbReference>
<dbReference type="PROSITE" id="PS50915">
    <property type="entry name" value="CRYSTALLIN_BETA_GAMMA"/>
    <property type="match status" value="2"/>
</dbReference>
<dbReference type="GeneTree" id="ENSGT00420000030545"/>
<dbReference type="Ensembl" id="ENSGEVT00005013652.1">
    <property type="protein sequence ID" value="ENSGEVP00005013032.1"/>
    <property type="gene ID" value="ENSGEVG00005009048.1"/>
</dbReference>
<dbReference type="SUPFAM" id="SSF49695">
    <property type="entry name" value="gamma-Crystallin-like"/>
    <property type="match status" value="2"/>
</dbReference>
<reference evidence="5" key="3">
    <citation type="submission" date="2025-09" db="UniProtKB">
        <authorList>
            <consortium name="Ensembl"/>
        </authorList>
    </citation>
    <scope>IDENTIFICATION</scope>
</reference>
<protein>
    <recommendedName>
        <fullName evidence="4">Beta/gamma crystallin 'Greek key' domain-containing protein</fullName>
    </recommendedName>
</protein>
<comment type="similarity">
    <text evidence="1">Belongs to the beta/gamma-crystallin family.</text>
</comment>
<accession>A0A8C4W7M0</accession>
<dbReference type="InterPro" id="IPR001064">
    <property type="entry name" value="Beta/gamma_crystallin"/>
</dbReference>
<dbReference type="InterPro" id="IPR050252">
    <property type="entry name" value="Beta/Gamma-Crystallin"/>
</dbReference>
<feature type="domain" description="Beta/gamma crystallin 'Greek key'" evidence="4">
    <location>
        <begin position="57"/>
        <end position="97"/>
    </location>
</feature>
<dbReference type="GO" id="GO:0007601">
    <property type="term" value="P:visual perception"/>
    <property type="evidence" value="ECO:0007669"/>
    <property type="project" value="TreeGrafter"/>
</dbReference>
<feature type="region of interest" description="Disordered" evidence="3">
    <location>
        <begin position="1"/>
        <end position="50"/>
    </location>
</feature>
<evidence type="ECO:0000259" key="4">
    <source>
        <dbReference type="PROSITE" id="PS50915"/>
    </source>
</evidence>
<dbReference type="PANTHER" id="PTHR11818">
    <property type="entry name" value="BETA/GAMMA CRYSTALLIN"/>
    <property type="match status" value="1"/>
</dbReference>
<dbReference type="Pfam" id="PF00030">
    <property type="entry name" value="Crystall"/>
    <property type="match status" value="2"/>
</dbReference>
<reference evidence="5" key="1">
    <citation type="submission" date="2019-06" db="EMBL/GenBank/DDBJ databases">
        <title>G10K-VGP Goodes thornscrub tortoise genome, primary haplotype.</title>
        <authorList>
            <person name="Murphy B."/>
            <person name="Edwards T."/>
            <person name="Rhie A."/>
            <person name="Koren S."/>
            <person name="Phillippy A."/>
            <person name="Fedrigo O."/>
            <person name="Haase B."/>
            <person name="Mountcastle J."/>
            <person name="Lewin H."/>
            <person name="Damas J."/>
            <person name="Howe K."/>
            <person name="Formenti G."/>
            <person name="Myers G."/>
            <person name="Durbin R."/>
            <person name="Jarvis E.D."/>
        </authorList>
    </citation>
    <scope>NUCLEOTIDE SEQUENCE [LARGE SCALE GENOMIC DNA]</scope>
</reference>
<feature type="region of interest" description="Disordered" evidence="3">
    <location>
        <begin position="219"/>
        <end position="254"/>
    </location>
</feature>
<organism evidence="5 6">
    <name type="scientific">Gopherus evgoodei</name>
    <name type="common">Goodes thornscrub tortoise</name>
    <dbReference type="NCBI Taxonomy" id="1825980"/>
    <lineage>
        <taxon>Eukaryota</taxon>
        <taxon>Metazoa</taxon>
        <taxon>Chordata</taxon>
        <taxon>Craniata</taxon>
        <taxon>Vertebrata</taxon>
        <taxon>Euteleostomi</taxon>
        <taxon>Archelosauria</taxon>
        <taxon>Testudinata</taxon>
        <taxon>Testudines</taxon>
        <taxon>Cryptodira</taxon>
        <taxon>Durocryptodira</taxon>
        <taxon>Testudinoidea</taxon>
        <taxon>Testudinidae</taxon>
        <taxon>Gopherus</taxon>
    </lineage>
</organism>
<evidence type="ECO:0000256" key="1">
    <source>
        <dbReference type="ARBA" id="ARBA00009646"/>
    </source>
</evidence>
<dbReference type="OrthoDB" id="8603363at2759"/>
<dbReference type="InterPro" id="IPR011024">
    <property type="entry name" value="G_crystallin-like"/>
</dbReference>
<dbReference type="GO" id="GO:0002088">
    <property type="term" value="P:lens development in camera-type eye"/>
    <property type="evidence" value="ECO:0007669"/>
    <property type="project" value="TreeGrafter"/>
</dbReference>
<evidence type="ECO:0000256" key="3">
    <source>
        <dbReference type="SAM" id="MobiDB-lite"/>
    </source>
</evidence>
<keyword evidence="2" id="KW-0677">Repeat</keyword>
<evidence type="ECO:0000256" key="2">
    <source>
        <dbReference type="ARBA" id="ARBA00022737"/>
    </source>
</evidence>
<sequence length="254" mass="27807">ELLAGVSPAWPSHHPGSLGACPGGRRRAGPAPAPNRLSFPVTPSPAEQQCPAQPGVNKIVIYEHADFEGLSREFTSDVPDLHELDFGDCICSLRVVGQPWIAYTAPKYEGDAYALEEGEYRTLSDVRRDEPSPAEQQCPAQPGVNKIVVYEHADFEGLSREFTSDVPDLHELDFGDCICSLRVVGQPWIAYTAPKYEGDAYALEEGEYRTVEKNKAFSALRRPPPPLPAPWATEECPEPNWLKPQQGRGLGGLG</sequence>
<keyword evidence="6" id="KW-1185">Reference proteome</keyword>
<evidence type="ECO:0000313" key="6">
    <source>
        <dbReference type="Proteomes" id="UP000694390"/>
    </source>
</evidence>
<dbReference type="GO" id="GO:0005212">
    <property type="term" value="F:structural constituent of eye lens"/>
    <property type="evidence" value="ECO:0007669"/>
    <property type="project" value="TreeGrafter"/>
</dbReference>